<comment type="caution">
    <text evidence="1">The sequence shown here is derived from an EMBL/GenBank/DDBJ whole genome shotgun (WGS) entry which is preliminary data.</text>
</comment>
<reference evidence="1" key="1">
    <citation type="submission" date="2021-02" db="EMBL/GenBank/DDBJ databases">
        <authorList>
            <person name="Nowell W R."/>
        </authorList>
    </citation>
    <scope>NUCLEOTIDE SEQUENCE</scope>
</reference>
<evidence type="ECO:0000313" key="4">
    <source>
        <dbReference type="Proteomes" id="UP000663873"/>
    </source>
</evidence>
<dbReference type="EMBL" id="CAJNXB010003309">
    <property type="protein sequence ID" value="CAF3308096.1"/>
    <property type="molecule type" value="Genomic_DNA"/>
</dbReference>
<proteinExistence type="predicted"/>
<evidence type="ECO:0000313" key="3">
    <source>
        <dbReference type="Proteomes" id="UP000663825"/>
    </source>
</evidence>
<keyword evidence="4" id="KW-1185">Reference proteome</keyword>
<accession>A0A817T3Q7</accession>
<dbReference type="AlphaFoldDB" id="A0A817T3Q7"/>
<gene>
    <name evidence="1" type="ORF">TIS948_LOCUS19015</name>
    <name evidence="2" type="ORF">UJA718_LOCUS32672</name>
</gene>
<organism evidence="1 3">
    <name type="scientific">Rotaria socialis</name>
    <dbReference type="NCBI Taxonomy" id="392032"/>
    <lineage>
        <taxon>Eukaryota</taxon>
        <taxon>Metazoa</taxon>
        <taxon>Spiralia</taxon>
        <taxon>Gnathifera</taxon>
        <taxon>Rotifera</taxon>
        <taxon>Eurotatoria</taxon>
        <taxon>Bdelloidea</taxon>
        <taxon>Philodinida</taxon>
        <taxon>Philodinidae</taxon>
        <taxon>Rotaria</taxon>
    </lineage>
</organism>
<feature type="non-terminal residue" evidence="1">
    <location>
        <position position="114"/>
    </location>
</feature>
<dbReference type="EMBL" id="CAJOBP010028229">
    <property type="protein sequence ID" value="CAF4632756.1"/>
    <property type="molecule type" value="Genomic_DNA"/>
</dbReference>
<evidence type="ECO:0000313" key="2">
    <source>
        <dbReference type="EMBL" id="CAF4632756.1"/>
    </source>
</evidence>
<name>A0A817T3Q7_9BILA</name>
<sequence length="114" mass="12337">MNTSTTGNYSFQSTGNTDIYGYLYNETFTPNNTGSNFITQDDDSGNGTNFKFSANMFALQSAILVVTTYSVSRTAAFKIIIDGPSQVTLRPYNGTPHTVICPQTTTTTTTTTTT</sequence>
<dbReference type="Proteomes" id="UP000663873">
    <property type="component" value="Unassembled WGS sequence"/>
</dbReference>
<dbReference type="Proteomes" id="UP000663825">
    <property type="component" value="Unassembled WGS sequence"/>
</dbReference>
<protein>
    <submittedName>
        <fullName evidence="1">Uncharacterized protein</fullName>
    </submittedName>
</protein>
<evidence type="ECO:0000313" key="1">
    <source>
        <dbReference type="EMBL" id="CAF3308096.1"/>
    </source>
</evidence>